<dbReference type="Proteomes" id="UP000249464">
    <property type="component" value="Unassembled WGS sequence"/>
</dbReference>
<proteinExistence type="predicted"/>
<protein>
    <submittedName>
        <fullName evidence="1">BQ5605_C038g11723 protein</fullName>
    </submittedName>
</protein>
<reference evidence="1 2" key="1">
    <citation type="submission" date="2016-11" db="EMBL/GenBank/DDBJ databases">
        <authorList>
            <person name="Jaros S."/>
            <person name="Januszkiewicz K."/>
            <person name="Wedrychowicz H."/>
        </authorList>
    </citation>
    <scope>NUCLEOTIDE SEQUENCE [LARGE SCALE GENOMIC DNA]</scope>
</reference>
<gene>
    <name evidence="1" type="primary">BQ5605_C038g11723</name>
    <name evidence="1" type="ORF">BQ5605_C038G11723</name>
</gene>
<accession>A0A2X0MJ04</accession>
<dbReference type="AlphaFoldDB" id="A0A2X0MJ04"/>
<keyword evidence="2" id="KW-1185">Reference proteome</keyword>
<organism evidence="1 2">
    <name type="scientific">Microbotryum silenes-dioicae</name>
    <dbReference type="NCBI Taxonomy" id="796604"/>
    <lineage>
        <taxon>Eukaryota</taxon>
        <taxon>Fungi</taxon>
        <taxon>Dikarya</taxon>
        <taxon>Basidiomycota</taxon>
        <taxon>Pucciniomycotina</taxon>
        <taxon>Microbotryomycetes</taxon>
        <taxon>Microbotryales</taxon>
        <taxon>Microbotryaceae</taxon>
        <taxon>Microbotryum</taxon>
    </lineage>
</organism>
<dbReference type="EMBL" id="FQNC01000061">
    <property type="protein sequence ID" value="SGY92226.1"/>
    <property type="molecule type" value="Genomic_DNA"/>
</dbReference>
<evidence type="ECO:0000313" key="2">
    <source>
        <dbReference type="Proteomes" id="UP000249464"/>
    </source>
</evidence>
<evidence type="ECO:0000313" key="1">
    <source>
        <dbReference type="EMBL" id="SGY92226.1"/>
    </source>
</evidence>
<name>A0A2X0MJ04_9BASI</name>
<sequence length="77" mass="8541">MRLPIGLPNLGNSCWATALFELLLCDSDFVEDILRYDQLVAAVGAAPENGKLPTSSRRPCRIARGPLLTRRGSHRRH</sequence>